<dbReference type="GO" id="GO:0005524">
    <property type="term" value="F:ATP binding"/>
    <property type="evidence" value="ECO:0007669"/>
    <property type="project" value="UniProtKB-UniRule"/>
</dbReference>
<gene>
    <name evidence="10" type="ORF">F0U44_19165</name>
</gene>
<dbReference type="CDD" id="cd14014">
    <property type="entry name" value="STKc_PknB_like"/>
    <property type="match status" value="1"/>
</dbReference>
<keyword evidence="11" id="KW-1185">Reference proteome</keyword>
<feature type="compositionally biased region" description="Basic residues" evidence="8">
    <location>
        <begin position="372"/>
        <end position="397"/>
    </location>
</feature>
<dbReference type="EMBL" id="VUJV01000007">
    <property type="protein sequence ID" value="KAA1416434.1"/>
    <property type="molecule type" value="Genomic_DNA"/>
</dbReference>
<keyword evidence="2 10" id="KW-0723">Serine/threonine-protein kinase</keyword>
<evidence type="ECO:0000313" key="11">
    <source>
        <dbReference type="Proteomes" id="UP000325003"/>
    </source>
</evidence>
<evidence type="ECO:0000256" key="1">
    <source>
        <dbReference type="ARBA" id="ARBA00012513"/>
    </source>
</evidence>
<dbReference type="PROSITE" id="PS50011">
    <property type="entry name" value="PROTEIN_KINASE_DOM"/>
    <property type="match status" value="1"/>
</dbReference>
<dbReference type="PROSITE" id="PS00108">
    <property type="entry name" value="PROTEIN_KINASE_ST"/>
    <property type="match status" value="1"/>
</dbReference>
<keyword evidence="4 7" id="KW-0547">Nucleotide-binding</keyword>
<dbReference type="Pfam" id="PF00069">
    <property type="entry name" value="Pkinase"/>
    <property type="match status" value="1"/>
</dbReference>
<dbReference type="AlphaFoldDB" id="A0A5B1L7H8"/>
<dbReference type="InterPro" id="IPR008271">
    <property type="entry name" value="Ser/Thr_kinase_AS"/>
</dbReference>
<accession>A0A5B1L7H8</accession>
<dbReference type="Gene3D" id="3.30.200.20">
    <property type="entry name" value="Phosphorylase Kinase, domain 1"/>
    <property type="match status" value="1"/>
</dbReference>
<reference evidence="10 11" key="1">
    <citation type="submission" date="2019-09" db="EMBL/GenBank/DDBJ databases">
        <title>Nocardioides panacisoli sp. nov., isolated from the soil of a ginseng field.</title>
        <authorList>
            <person name="Cho C."/>
        </authorList>
    </citation>
    <scope>NUCLEOTIDE SEQUENCE [LARGE SCALE GENOMIC DNA]</scope>
    <source>
        <strain evidence="10 11">BN130099</strain>
    </source>
</reference>
<dbReference type="InterPro" id="IPR017441">
    <property type="entry name" value="Protein_kinase_ATP_BS"/>
</dbReference>
<comment type="caution">
    <text evidence="10">The sequence shown here is derived from an EMBL/GenBank/DDBJ whole genome shotgun (WGS) entry which is preliminary data.</text>
</comment>
<feature type="region of interest" description="Disordered" evidence="8">
    <location>
        <begin position="329"/>
        <end position="397"/>
    </location>
</feature>
<dbReference type="PANTHER" id="PTHR43289:SF6">
    <property type="entry name" value="SERINE_THREONINE-PROTEIN KINASE NEKL-3"/>
    <property type="match status" value="1"/>
</dbReference>
<evidence type="ECO:0000256" key="4">
    <source>
        <dbReference type="ARBA" id="ARBA00022741"/>
    </source>
</evidence>
<dbReference type="EC" id="2.7.11.1" evidence="1"/>
<organism evidence="10 11">
    <name type="scientific">Nocardioides humilatus</name>
    <dbReference type="NCBI Taxonomy" id="2607660"/>
    <lineage>
        <taxon>Bacteria</taxon>
        <taxon>Bacillati</taxon>
        <taxon>Actinomycetota</taxon>
        <taxon>Actinomycetes</taxon>
        <taxon>Propionibacteriales</taxon>
        <taxon>Nocardioidaceae</taxon>
        <taxon>Nocardioides</taxon>
    </lineage>
</organism>
<evidence type="ECO:0000256" key="8">
    <source>
        <dbReference type="SAM" id="MobiDB-lite"/>
    </source>
</evidence>
<evidence type="ECO:0000256" key="7">
    <source>
        <dbReference type="PROSITE-ProRule" id="PRU10141"/>
    </source>
</evidence>
<dbReference type="Gene3D" id="1.10.510.10">
    <property type="entry name" value="Transferase(Phosphotransferase) domain 1"/>
    <property type="match status" value="1"/>
</dbReference>
<dbReference type="SMART" id="SM00220">
    <property type="entry name" value="S_TKc"/>
    <property type="match status" value="1"/>
</dbReference>
<sequence length="397" mass="41885">MGTTTIVRTLNNRYELRELIGRGGMAEVHRAYDRHLDREVAIKTMHAAILGDVDHQRFSIEMRLLARLNHAHLVTLFDAGFDDDGARPWLAMELVDGPSLARRLSDGAMDPDDVARIGAGLAAALAHVHANGIVHRDVKPANVLLAPDGQPKLADFGIARAIHERSDLTGAGWTIGTASYLSPEQVKGAPVTGASDVYALGLVLLEALTGLRAYDGTAPEAAMARLHHQPLIPVSLGALWIQLLDAMTAIDPLERPTADAVASKLIGIGGGAPVGAPLLLDAPTAALSVASPSAIPPDRPRWHRRAALAAAAVAVLVLISAGAGEIFDGSSPQQPTAAAETPSASASTKDPDLAKGVAPVQQPVTQHQPRVYPHKKAHHHKAHGKKHGKKSGHHKRK</sequence>
<keyword evidence="6 7" id="KW-0067">ATP-binding</keyword>
<evidence type="ECO:0000256" key="2">
    <source>
        <dbReference type="ARBA" id="ARBA00022527"/>
    </source>
</evidence>
<dbReference type="PANTHER" id="PTHR43289">
    <property type="entry name" value="MITOGEN-ACTIVATED PROTEIN KINASE KINASE KINASE 20-RELATED"/>
    <property type="match status" value="1"/>
</dbReference>
<dbReference type="PROSITE" id="PS00107">
    <property type="entry name" value="PROTEIN_KINASE_ATP"/>
    <property type="match status" value="1"/>
</dbReference>
<dbReference type="SUPFAM" id="SSF56112">
    <property type="entry name" value="Protein kinase-like (PK-like)"/>
    <property type="match status" value="1"/>
</dbReference>
<keyword evidence="3" id="KW-0808">Transferase</keyword>
<proteinExistence type="predicted"/>
<evidence type="ECO:0000259" key="9">
    <source>
        <dbReference type="PROSITE" id="PS50011"/>
    </source>
</evidence>
<dbReference type="Proteomes" id="UP000325003">
    <property type="component" value="Unassembled WGS sequence"/>
</dbReference>
<protein>
    <recommendedName>
        <fullName evidence="1">non-specific serine/threonine protein kinase</fullName>
        <ecNumber evidence="1">2.7.11.1</ecNumber>
    </recommendedName>
</protein>
<feature type="domain" description="Protein kinase" evidence="9">
    <location>
        <begin position="14"/>
        <end position="279"/>
    </location>
</feature>
<evidence type="ECO:0000313" key="10">
    <source>
        <dbReference type="EMBL" id="KAA1416434.1"/>
    </source>
</evidence>
<dbReference type="InterPro" id="IPR000719">
    <property type="entry name" value="Prot_kinase_dom"/>
</dbReference>
<feature type="binding site" evidence="7">
    <location>
        <position position="43"/>
    </location>
    <ligand>
        <name>ATP</name>
        <dbReference type="ChEBI" id="CHEBI:30616"/>
    </ligand>
</feature>
<feature type="compositionally biased region" description="Low complexity" evidence="8">
    <location>
        <begin position="331"/>
        <end position="348"/>
    </location>
</feature>
<evidence type="ECO:0000256" key="3">
    <source>
        <dbReference type="ARBA" id="ARBA00022679"/>
    </source>
</evidence>
<dbReference type="RefSeq" id="WP_149729975.1">
    <property type="nucleotide sequence ID" value="NZ_VUJV01000007.1"/>
</dbReference>
<name>A0A5B1L7H8_9ACTN</name>
<keyword evidence="5 10" id="KW-0418">Kinase</keyword>
<reference evidence="10 11" key="2">
    <citation type="submission" date="2019-09" db="EMBL/GenBank/DDBJ databases">
        <authorList>
            <person name="Jin C."/>
        </authorList>
    </citation>
    <scope>NUCLEOTIDE SEQUENCE [LARGE SCALE GENOMIC DNA]</scope>
    <source>
        <strain evidence="10 11">BN130099</strain>
    </source>
</reference>
<evidence type="ECO:0000256" key="6">
    <source>
        <dbReference type="ARBA" id="ARBA00022840"/>
    </source>
</evidence>
<evidence type="ECO:0000256" key="5">
    <source>
        <dbReference type="ARBA" id="ARBA00022777"/>
    </source>
</evidence>
<dbReference type="InterPro" id="IPR011009">
    <property type="entry name" value="Kinase-like_dom_sf"/>
</dbReference>
<dbReference type="GO" id="GO:0004674">
    <property type="term" value="F:protein serine/threonine kinase activity"/>
    <property type="evidence" value="ECO:0007669"/>
    <property type="project" value="UniProtKB-KW"/>
</dbReference>